<name>A0A1G2C7L2_9BACT</name>
<feature type="transmembrane region" description="Helical" evidence="1">
    <location>
        <begin position="96"/>
        <end position="116"/>
    </location>
</feature>
<feature type="domain" description="Sphingomyelin synthase-like" evidence="2">
    <location>
        <begin position="135"/>
        <end position="197"/>
    </location>
</feature>
<keyword evidence="1" id="KW-0472">Membrane</keyword>
<gene>
    <name evidence="3" type="ORF">A2122_02925</name>
</gene>
<accession>A0A1G2C7L2</accession>
<evidence type="ECO:0000256" key="1">
    <source>
        <dbReference type="SAM" id="Phobius"/>
    </source>
</evidence>
<dbReference type="InterPro" id="IPR025749">
    <property type="entry name" value="Sphingomyelin_synth-like_dom"/>
</dbReference>
<organism evidence="3 4">
    <name type="scientific">Candidatus Liptonbacteria bacterium GWB1_49_6</name>
    <dbReference type="NCBI Taxonomy" id="1798644"/>
    <lineage>
        <taxon>Bacteria</taxon>
        <taxon>Candidatus Liptoniibacteriota</taxon>
    </lineage>
</organism>
<sequence length="213" mass="24015">MKELLRRHGYFWSHRQFLSQVAVGIFFLVVAMGATYYANVYSTIRASNSVTDIILDNLPVVNVGFVFNEGALIFIAFIVGVLFYKPHTIPFILKSVALFFITRSIFVTLTHLAPPIPGLSADTTDLIYKISSGEDLFFSAHTGFPFLMAVIFWENKFLRYVFLLMTLIGGGSVLLGHLHYSIDVFSALFISFGIFHIAKEAFRKDYALFGEDI</sequence>
<evidence type="ECO:0000313" key="4">
    <source>
        <dbReference type="Proteomes" id="UP000176648"/>
    </source>
</evidence>
<reference evidence="3 4" key="1">
    <citation type="journal article" date="2016" name="Nat. Commun.">
        <title>Thousands of microbial genomes shed light on interconnected biogeochemical processes in an aquifer system.</title>
        <authorList>
            <person name="Anantharaman K."/>
            <person name="Brown C.T."/>
            <person name="Hug L.A."/>
            <person name="Sharon I."/>
            <person name="Castelle C.J."/>
            <person name="Probst A.J."/>
            <person name="Thomas B.C."/>
            <person name="Singh A."/>
            <person name="Wilkins M.J."/>
            <person name="Karaoz U."/>
            <person name="Brodie E.L."/>
            <person name="Williams K.H."/>
            <person name="Hubbard S.S."/>
            <person name="Banfield J.F."/>
        </authorList>
    </citation>
    <scope>NUCLEOTIDE SEQUENCE [LARGE SCALE GENOMIC DNA]</scope>
</reference>
<dbReference type="Pfam" id="PF14360">
    <property type="entry name" value="PAP2_C"/>
    <property type="match status" value="1"/>
</dbReference>
<feature type="transmembrane region" description="Helical" evidence="1">
    <location>
        <begin position="160"/>
        <end position="178"/>
    </location>
</feature>
<feature type="transmembrane region" description="Helical" evidence="1">
    <location>
        <begin position="21"/>
        <end position="40"/>
    </location>
</feature>
<dbReference type="Proteomes" id="UP000176648">
    <property type="component" value="Unassembled WGS sequence"/>
</dbReference>
<dbReference type="EMBL" id="MHKU01000001">
    <property type="protein sequence ID" value="OGY97348.1"/>
    <property type="molecule type" value="Genomic_DNA"/>
</dbReference>
<dbReference type="AlphaFoldDB" id="A0A1G2C7L2"/>
<keyword evidence="1" id="KW-1133">Transmembrane helix</keyword>
<keyword evidence="1" id="KW-0812">Transmembrane</keyword>
<comment type="caution">
    <text evidence="3">The sequence shown here is derived from an EMBL/GenBank/DDBJ whole genome shotgun (WGS) entry which is preliminary data.</text>
</comment>
<feature type="transmembrane region" description="Helical" evidence="1">
    <location>
        <begin position="136"/>
        <end position="153"/>
    </location>
</feature>
<protein>
    <recommendedName>
        <fullName evidence="2">Sphingomyelin synthase-like domain-containing protein</fullName>
    </recommendedName>
</protein>
<feature type="transmembrane region" description="Helical" evidence="1">
    <location>
        <begin position="60"/>
        <end position="84"/>
    </location>
</feature>
<evidence type="ECO:0000259" key="2">
    <source>
        <dbReference type="Pfam" id="PF14360"/>
    </source>
</evidence>
<proteinExistence type="predicted"/>
<evidence type="ECO:0000313" key="3">
    <source>
        <dbReference type="EMBL" id="OGY97348.1"/>
    </source>
</evidence>